<dbReference type="Pfam" id="PF09424">
    <property type="entry name" value="YqeY"/>
    <property type="match status" value="1"/>
</dbReference>
<dbReference type="Gene3D" id="1.10.10.410">
    <property type="match status" value="1"/>
</dbReference>
<evidence type="ECO:0000313" key="1">
    <source>
        <dbReference type="EMBL" id="OGH65454.1"/>
    </source>
</evidence>
<comment type="caution">
    <text evidence="1">The sequence shown here is derived from an EMBL/GenBank/DDBJ whole genome shotgun (WGS) entry which is preliminary data.</text>
</comment>
<dbReference type="PANTHER" id="PTHR28055">
    <property type="entry name" value="ALTERED INHERITANCE OF MITOCHONDRIA PROTEIN 41, MITOCHONDRIAL"/>
    <property type="match status" value="1"/>
</dbReference>
<dbReference type="Gene3D" id="1.10.1510.10">
    <property type="entry name" value="Uncharacterised protein YqeY/AIM41 PF09424, N-terminal domain"/>
    <property type="match status" value="1"/>
</dbReference>
<dbReference type="AlphaFoldDB" id="A0A1F6M1I0"/>
<dbReference type="GO" id="GO:0016884">
    <property type="term" value="F:carbon-nitrogen ligase activity, with glutamine as amido-N-donor"/>
    <property type="evidence" value="ECO:0007669"/>
    <property type="project" value="InterPro"/>
</dbReference>
<accession>A0A1F6M1I0</accession>
<evidence type="ECO:0008006" key="3">
    <source>
        <dbReference type="Google" id="ProtNLM"/>
    </source>
</evidence>
<gene>
    <name evidence="1" type="ORF">A3J66_02440</name>
</gene>
<name>A0A1F6M1I0_9BACT</name>
<dbReference type="InterPro" id="IPR023168">
    <property type="entry name" value="GatB_Yqey_C_2"/>
</dbReference>
<reference evidence="1 2" key="1">
    <citation type="journal article" date="2016" name="Nat. Commun.">
        <title>Thousands of microbial genomes shed light on interconnected biogeochemical processes in an aquifer system.</title>
        <authorList>
            <person name="Anantharaman K."/>
            <person name="Brown C.T."/>
            <person name="Hug L.A."/>
            <person name="Sharon I."/>
            <person name="Castelle C.J."/>
            <person name="Probst A.J."/>
            <person name="Thomas B.C."/>
            <person name="Singh A."/>
            <person name="Wilkins M.J."/>
            <person name="Karaoz U."/>
            <person name="Brodie E.L."/>
            <person name="Williams K.H."/>
            <person name="Hubbard S.S."/>
            <person name="Banfield J.F."/>
        </authorList>
    </citation>
    <scope>NUCLEOTIDE SEQUENCE [LARGE SCALE GENOMIC DNA]</scope>
</reference>
<dbReference type="InterPro" id="IPR019004">
    <property type="entry name" value="YqeY/Aim41"/>
</dbReference>
<dbReference type="STRING" id="1798680.A3J66_02440"/>
<evidence type="ECO:0000313" key="2">
    <source>
        <dbReference type="Proteomes" id="UP000176282"/>
    </source>
</evidence>
<protein>
    <recommendedName>
        <fullName evidence="3">Aspartyl-tRNA amidotransferase</fullName>
    </recommendedName>
</protein>
<organism evidence="1 2">
    <name type="scientific">Candidatus Magasanikbacteria bacterium RIFCSPHIGHO2_02_FULL_47_14</name>
    <dbReference type="NCBI Taxonomy" id="1798680"/>
    <lineage>
        <taxon>Bacteria</taxon>
        <taxon>Candidatus Magasanikiibacteriota</taxon>
    </lineage>
</organism>
<dbReference type="SUPFAM" id="SSF89095">
    <property type="entry name" value="GatB/YqeY motif"/>
    <property type="match status" value="1"/>
</dbReference>
<dbReference type="InterPro" id="IPR003789">
    <property type="entry name" value="Asn/Gln_tRNA_amidoTrase-B-like"/>
</dbReference>
<dbReference type="EMBL" id="MFQB01000047">
    <property type="protein sequence ID" value="OGH65454.1"/>
    <property type="molecule type" value="Genomic_DNA"/>
</dbReference>
<dbReference type="PANTHER" id="PTHR28055:SF1">
    <property type="entry name" value="ALTERED INHERITANCE OF MITOCHONDRIA PROTEIN 41, MITOCHONDRIAL"/>
    <property type="match status" value="1"/>
</dbReference>
<dbReference type="InterPro" id="IPR042184">
    <property type="entry name" value="YqeY/Aim41_N"/>
</dbReference>
<proteinExistence type="predicted"/>
<sequence length="144" mass="16037">MTLIQTILEAQKEAMKKRDAETLSILRVLSSAAKNEQIEKQRELTDAEVQQVIARQVKQLKDALSDFEKAQRTDLVDKTKKEVALLSAYLPQQLSDEELKAVIMCVVETNKGIEPGRIMGPVMKEVAGRADGSRVKAMLETLAI</sequence>
<dbReference type="Proteomes" id="UP000176282">
    <property type="component" value="Unassembled WGS sequence"/>
</dbReference>